<dbReference type="Pfam" id="PF14723">
    <property type="entry name" value="SSFA2_C"/>
    <property type="match status" value="2"/>
</dbReference>
<feature type="domain" description="Sperm-specific antigen 2 C-terminal" evidence="4">
    <location>
        <begin position="491"/>
        <end position="602"/>
    </location>
</feature>
<feature type="region of interest" description="Disordered" evidence="3">
    <location>
        <begin position="287"/>
        <end position="351"/>
    </location>
</feature>
<feature type="compositionally biased region" description="Polar residues" evidence="3">
    <location>
        <begin position="302"/>
        <end position="311"/>
    </location>
</feature>
<comment type="caution">
    <text evidence="5">The sequence shown here is derived from an EMBL/GenBank/DDBJ whole genome shotgun (WGS) entry which is preliminary data.</text>
</comment>
<feature type="compositionally biased region" description="Basic and acidic residues" evidence="3">
    <location>
        <begin position="287"/>
        <end position="301"/>
    </location>
</feature>
<name>A0A212C1W2_CEREH</name>
<dbReference type="InterPro" id="IPR043444">
    <property type="entry name" value="TESPA1-like"/>
</dbReference>
<dbReference type="InterPro" id="IPR029326">
    <property type="entry name" value="SSFA2_C"/>
</dbReference>
<keyword evidence="1 2" id="KW-0175">Coiled coil</keyword>
<dbReference type="EMBL" id="MKHE01000033">
    <property type="protein sequence ID" value="OWJ99980.1"/>
    <property type="molecule type" value="Genomic_DNA"/>
</dbReference>
<feature type="coiled-coil region" evidence="2">
    <location>
        <begin position="570"/>
        <end position="601"/>
    </location>
</feature>
<feature type="domain" description="Sperm-specific antigen 2 C-terminal" evidence="4">
    <location>
        <begin position="373"/>
        <end position="438"/>
    </location>
</feature>
<accession>A0A212C1W2</accession>
<evidence type="ECO:0000256" key="1">
    <source>
        <dbReference type="ARBA" id="ARBA00023054"/>
    </source>
</evidence>
<evidence type="ECO:0000259" key="4">
    <source>
        <dbReference type="Pfam" id="PF14723"/>
    </source>
</evidence>
<dbReference type="PANTHER" id="PTHR17469">
    <property type="entry name" value="SPERM SPECIFIC ANTIGEN 2-RELATED"/>
    <property type="match status" value="1"/>
</dbReference>
<evidence type="ECO:0000256" key="2">
    <source>
        <dbReference type="SAM" id="Coils"/>
    </source>
</evidence>
<dbReference type="OrthoDB" id="6088188at2759"/>
<feature type="compositionally biased region" description="Acidic residues" evidence="3">
    <location>
        <begin position="742"/>
        <end position="754"/>
    </location>
</feature>
<dbReference type="Proteomes" id="UP000242450">
    <property type="component" value="Chromosome 33"/>
</dbReference>
<dbReference type="AlphaFoldDB" id="A0A212C1W2"/>
<reference evidence="5 6" key="1">
    <citation type="journal article" date="2018" name="Mol. Genet. Genomics">
        <title>The red deer Cervus elaphus genome CerEla1.0: sequencing, annotating, genes, and chromosomes.</title>
        <authorList>
            <person name="Bana N.A."/>
            <person name="Nyiri A."/>
            <person name="Nagy J."/>
            <person name="Frank K."/>
            <person name="Nagy T."/>
            <person name="Steger V."/>
            <person name="Schiller M."/>
            <person name="Lakatos P."/>
            <person name="Sugar L."/>
            <person name="Horn P."/>
            <person name="Barta E."/>
            <person name="Orosz L."/>
        </authorList>
    </citation>
    <scope>NUCLEOTIDE SEQUENCE [LARGE SCALE GENOMIC DNA]</scope>
    <source>
        <strain evidence="5">Hungarian</strain>
    </source>
</reference>
<proteinExistence type="predicted"/>
<protein>
    <submittedName>
        <fullName evidence="5">SSFA2</fullName>
    </submittedName>
</protein>
<evidence type="ECO:0000313" key="5">
    <source>
        <dbReference type="EMBL" id="OWJ99980.1"/>
    </source>
</evidence>
<evidence type="ECO:0000313" key="6">
    <source>
        <dbReference type="Proteomes" id="UP000242450"/>
    </source>
</evidence>
<evidence type="ECO:0000256" key="3">
    <source>
        <dbReference type="SAM" id="MobiDB-lite"/>
    </source>
</evidence>
<sequence>MSLLVDQLLRTASQHSDSSGFAEDSTDCLSLNHLQVHESLQAMGSSADSCDSETTVTSFGEDLVTPTAQDQPYFKESEEESLTCPQMEGEKAAAVAERRSDGQDFLQCQTVENIGHQQSTWSAGDHVTEITKRKEDVSAAQPVELLREASAESDVDKSSECEYVQYTTHHILKSLASVEAKCGEKGAENTAGSPSSVDRVNTALQRAQMKVCSLSTQRVGRSLIKSKDLLKQRYLFAKAGYPLRRSQSLPTTLLSPVRVVSSVNVRLSPGKETRCSPPSFTYKYTQEEEQRLEKGASEHDGQSSVTSTIFISPTPGKKEAAGPSEAPRSEERRQRGSPAWPLPGPAPGAQSACSLHSLQAEWQERPLCEHMRTLSTHSVPSVSGAACSAFPAPLGCPHSHRHASPYRACSVNPPSAIEMQLRRVLHDIRNSLQNLSQMWFSLPCSISNSAHFPILTPPHLSRHVRYRLASARLARPIPYDVEVVTLTLLSNRTFTLLKYPMMRGPDLAAAPYSTQKSSVLPLYENTFQELQVMRRSLNLFRTQMMDLELAMLRQQTMVYHHMTEEERYEVDQLQSLRSAVRMELQDLELQLEERLLGLEEQLRPVHAPPPFRPPALMGMCGSRSADNLSCPSPLNVMEPVTELMREQSYLKSELGLGHGEMGFEIPPGESSESVFSQATSESSSVCSGPSHASRRTGVPPVDSVGKPKTHLVPSKKLFRASVALTPTAPSRTGSVQTPPDVESSEEAGATEETSEAVGPKSEVEEEHGKVSLLPAAEEVHKNVEQDELQQVIREVSKIYA</sequence>
<dbReference type="PANTHER" id="PTHR17469:SF11">
    <property type="entry name" value="PROTEIN ITPRID2"/>
    <property type="match status" value="1"/>
</dbReference>
<feature type="compositionally biased region" description="Polar residues" evidence="3">
    <location>
        <begin position="670"/>
        <end position="687"/>
    </location>
</feature>
<organism evidence="5 6">
    <name type="scientific">Cervus elaphus hippelaphus</name>
    <name type="common">European red deer</name>
    <dbReference type="NCBI Taxonomy" id="46360"/>
    <lineage>
        <taxon>Eukaryota</taxon>
        <taxon>Metazoa</taxon>
        <taxon>Chordata</taxon>
        <taxon>Craniata</taxon>
        <taxon>Vertebrata</taxon>
        <taxon>Euteleostomi</taxon>
        <taxon>Mammalia</taxon>
        <taxon>Eutheria</taxon>
        <taxon>Laurasiatheria</taxon>
        <taxon>Artiodactyla</taxon>
        <taxon>Ruminantia</taxon>
        <taxon>Pecora</taxon>
        <taxon>Cervidae</taxon>
        <taxon>Cervinae</taxon>
        <taxon>Cervus</taxon>
    </lineage>
</organism>
<feature type="region of interest" description="Disordered" evidence="3">
    <location>
        <begin position="660"/>
        <end position="769"/>
    </location>
</feature>
<feature type="compositionally biased region" description="Polar residues" evidence="3">
    <location>
        <begin position="727"/>
        <end position="737"/>
    </location>
</feature>
<gene>
    <name evidence="5" type="ORF">Celaphus_00015697</name>
</gene>
<keyword evidence="6" id="KW-1185">Reference proteome</keyword>